<dbReference type="Pfam" id="PF02653">
    <property type="entry name" value="BPD_transp_2"/>
    <property type="match status" value="1"/>
</dbReference>
<dbReference type="GO" id="GO:0005886">
    <property type="term" value="C:plasma membrane"/>
    <property type="evidence" value="ECO:0007669"/>
    <property type="project" value="UniProtKB-SubCell"/>
</dbReference>
<evidence type="ECO:0000256" key="3">
    <source>
        <dbReference type="ARBA" id="ARBA00022692"/>
    </source>
</evidence>
<feature type="transmembrane region" description="Helical" evidence="6">
    <location>
        <begin position="343"/>
        <end position="361"/>
    </location>
</feature>
<feature type="transmembrane region" description="Helical" evidence="6">
    <location>
        <begin position="256"/>
        <end position="279"/>
    </location>
</feature>
<evidence type="ECO:0000256" key="2">
    <source>
        <dbReference type="ARBA" id="ARBA00022475"/>
    </source>
</evidence>
<feature type="transmembrane region" description="Helical" evidence="6">
    <location>
        <begin position="101"/>
        <end position="119"/>
    </location>
</feature>
<keyword evidence="3 6" id="KW-0812">Transmembrane</keyword>
<dbReference type="Proteomes" id="UP000009399">
    <property type="component" value="Chromosome"/>
</dbReference>
<dbReference type="EMBL" id="CP003914">
    <property type="protein sequence ID" value="AFX74016.1"/>
    <property type="molecule type" value="Genomic_DNA"/>
</dbReference>
<sequence>MTNVFTKIKEFNLSKIMNFIFNNESISARRKVFNSLWSIFFGLLIAFIFISSTAKPSEVIQEIFNTAFSELKTYDTLLLVVIFTFGGIAVGTGFKAGIFNIGIPGQMMTAGGVSLLILINSAKIGEPVSHGFIFLAFLVGILFSAFIGFIAGVLKAFFKINEVISTILLNWIIFYLFYQIFSAKLWNFYLGDDVSQSITLPTFTTSNNFIIMMLFAVVIFATLMWFVFQKTTIGYKIKMSGLNLNASKYAGTNEKFLVISSLSFSALIAGVAGFLWYVILQKNMLFSARAPLKEGFDTILIALLAYNSPIGSILVSLFYSIIFSGSSNLQSIDYNLDSNSISIIFGIVVYLSAISIVFTKFKPLTFIYKAYLFIKAQVFWKSKQKEQWIAFKKEKDSKLKTSSEKGKNSKLLEAKVQIIEEKINYLNNEYNQRNLALFPTYLRLLILHFKHNCLSKKIIKQSIAQHKSEWKKLKTELENEFLNNYKNIKALNSTKDKILDDETLAEFSKIHQKRKQLDEKLDSLGYNKLKHQKQKHKANIFVLNTLFKKNLKEFLAIEEEKVIITINKIKAKICKKSKKEVE</sequence>
<dbReference type="InterPro" id="IPR001851">
    <property type="entry name" value="ABC_transp_permease"/>
</dbReference>
<dbReference type="GO" id="GO:0022857">
    <property type="term" value="F:transmembrane transporter activity"/>
    <property type="evidence" value="ECO:0007669"/>
    <property type="project" value="InterPro"/>
</dbReference>
<organism evidence="7 8">
    <name type="scientific">Mesomycoplasma hyorhinis SK76</name>
    <dbReference type="NCBI Taxonomy" id="1118964"/>
    <lineage>
        <taxon>Bacteria</taxon>
        <taxon>Bacillati</taxon>
        <taxon>Mycoplasmatota</taxon>
        <taxon>Mycoplasmoidales</taxon>
        <taxon>Metamycoplasmataceae</taxon>
        <taxon>Mesomycoplasma</taxon>
    </lineage>
</organism>
<feature type="transmembrane region" description="Helical" evidence="6">
    <location>
        <begin position="166"/>
        <end position="189"/>
    </location>
</feature>
<comment type="subcellular location">
    <subcellularLocation>
        <location evidence="1">Cell membrane</location>
        <topology evidence="1">Multi-pass membrane protein</topology>
    </subcellularLocation>
</comment>
<feature type="transmembrane region" description="Helical" evidence="6">
    <location>
        <begin position="131"/>
        <end position="154"/>
    </location>
</feature>
<dbReference type="AlphaFoldDB" id="A0AAI8FDK4"/>
<feature type="transmembrane region" description="Helical" evidence="6">
    <location>
        <begin position="209"/>
        <end position="228"/>
    </location>
</feature>
<protein>
    <submittedName>
        <fullName evidence="7">Unspecified monosaccharide ABC transport system, permease component I</fullName>
    </submittedName>
</protein>
<dbReference type="PANTHER" id="PTHR47089:SF1">
    <property type="entry name" value="GUANOSINE ABC TRANSPORTER PERMEASE PROTEIN NUPP"/>
    <property type="match status" value="1"/>
</dbReference>
<evidence type="ECO:0000256" key="5">
    <source>
        <dbReference type="ARBA" id="ARBA00023136"/>
    </source>
</evidence>
<dbReference type="CDD" id="cd06580">
    <property type="entry name" value="TM_PBP1_transp_TpRbsC_like"/>
    <property type="match status" value="1"/>
</dbReference>
<keyword evidence="5 6" id="KW-0472">Membrane</keyword>
<dbReference type="KEGG" id="mhs:MOS_084"/>
<feature type="transmembrane region" description="Helical" evidence="6">
    <location>
        <begin position="36"/>
        <end position="54"/>
    </location>
</feature>
<evidence type="ECO:0000256" key="6">
    <source>
        <dbReference type="SAM" id="Phobius"/>
    </source>
</evidence>
<evidence type="ECO:0000256" key="4">
    <source>
        <dbReference type="ARBA" id="ARBA00022989"/>
    </source>
</evidence>
<evidence type="ECO:0000313" key="7">
    <source>
        <dbReference type="EMBL" id="AFX74016.1"/>
    </source>
</evidence>
<proteinExistence type="predicted"/>
<accession>A0AAI8FDK4</accession>
<name>A0AAI8FDK4_MESHY</name>
<keyword evidence="4 6" id="KW-1133">Transmembrane helix</keyword>
<feature type="transmembrane region" description="Helical" evidence="6">
    <location>
        <begin position="74"/>
        <end position="94"/>
    </location>
</feature>
<reference evidence="7 8" key="1">
    <citation type="journal article" date="2013" name="Genome Announc.">
        <title>Complete Genome Sequence of Mycoplasma hyorhinis Strain SK76.</title>
        <authorList>
            <person name="Goodison S."/>
            <person name="Urquidi V."/>
            <person name="Kumar D."/>
            <person name="Reyes L."/>
            <person name="Rosser C.J."/>
        </authorList>
    </citation>
    <scope>NUCLEOTIDE SEQUENCE [LARGE SCALE GENOMIC DNA]</scope>
    <source>
        <strain evidence="7 8">SK76</strain>
    </source>
</reference>
<keyword evidence="2" id="KW-1003">Cell membrane</keyword>
<dbReference type="RefSeq" id="WP_015084001.1">
    <property type="nucleotide sequence ID" value="NC_019552.1"/>
</dbReference>
<gene>
    <name evidence="7" type="ORF">MOS_084</name>
</gene>
<dbReference type="PANTHER" id="PTHR47089">
    <property type="entry name" value="ABC TRANSPORTER, PERMEASE PROTEIN"/>
    <property type="match status" value="1"/>
</dbReference>
<feature type="transmembrane region" description="Helical" evidence="6">
    <location>
        <begin position="299"/>
        <end position="322"/>
    </location>
</feature>
<evidence type="ECO:0000256" key="1">
    <source>
        <dbReference type="ARBA" id="ARBA00004651"/>
    </source>
</evidence>
<evidence type="ECO:0000313" key="8">
    <source>
        <dbReference type="Proteomes" id="UP000009399"/>
    </source>
</evidence>